<comment type="similarity">
    <text evidence="7 8">Belongs to the drug/metabolite transporter (DMT) superfamily. Small multidrug resistance (SMR) (TC 2.A.7.1) family.</text>
</comment>
<accession>A0A7G1Q831</accession>
<evidence type="ECO:0000256" key="6">
    <source>
        <dbReference type="ARBA" id="ARBA00023136"/>
    </source>
</evidence>
<evidence type="ECO:0000313" key="10">
    <source>
        <dbReference type="EMBL" id="CAB1274401.1"/>
    </source>
</evidence>
<evidence type="ECO:0000256" key="1">
    <source>
        <dbReference type="ARBA" id="ARBA00004651"/>
    </source>
</evidence>
<evidence type="ECO:0000256" key="8">
    <source>
        <dbReference type="RuleBase" id="RU003942"/>
    </source>
</evidence>
<dbReference type="RefSeq" id="WP_197744547.1">
    <property type="nucleotide sequence ID" value="NZ_LR778175.1"/>
</dbReference>
<evidence type="ECO:0000313" key="11">
    <source>
        <dbReference type="Proteomes" id="UP000516072"/>
    </source>
</evidence>
<sequence>MKDWVYLGIAILSEVIAATALKESDNFSKPLFTTIVILGYLNAFYLFSLTLRTIPLGIAYAIWAGAGVVLVAISAWIIYGQKLDLAAIVGMGFIILGILVMNIFSKSIAH</sequence>
<dbReference type="GO" id="GO:0015199">
    <property type="term" value="F:amino-acid betaine transmembrane transporter activity"/>
    <property type="evidence" value="ECO:0007669"/>
    <property type="project" value="TreeGrafter"/>
</dbReference>
<gene>
    <name evidence="10" type="primary">qacF</name>
    <name evidence="10" type="ORF">NSCAC_0150</name>
</gene>
<dbReference type="EMBL" id="LR778175">
    <property type="protein sequence ID" value="CAB1274401.1"/>
    <property type="molecule type" value="Genomic_DNA"/>
</dbReference>
<keyword evidence="3" id="KW-1003">Cell membrane</keyword>
<evidence type="ECO:0000256" key="5">
    <source>
        <dbReference type="ARBA" id="ARBA00022989"/>
    </source>
</evidence>
<dbReference type="KEGG" id="ntg:NSCAC_0150"/>
<dbReference type="InterPro" id="IPR000390">
    <property type="entry name" value="Small_drug/metabolite_transptr"/>
</dbReference>
<dbReference type="GO" id="GO:0015220">
    <property type="term" value="F:choline transmembrane transporter activity"/>
    <property type="evidence" value="ECO:0007669"/>
    <property type="project" value="TreeGrafter"/>
</dbReference>
<keyword evidence="4 8" id="KW-0812">Transmembrane</keyword>
<evidence type="ECO:0000256" key="4">
    <source>
        <dbReference type="ARBA" id="ARBA00022692"/>
    </source>
</evidence>
<keyword evidence="11" id="KW-1185">Reference proteome</keyword>
<name>A0A7G1Q831_9GAMM</name>
<dbReference type="PANTHER" id="PTHR30561">
    <property type="entry name" value="SMR FAMILY PROTON-DEPENDENT DRUG EFFLUX TRANSPORTER SUGE"/>
    <property type="match status" value="1"/>
</dbReference>
<feature type="transmembrane region" description="Helical" evidence="9">
    <location>
        <begin position="27"/>
        <end position="47"/>
    </location>
</feature>
<dbReference type="GO" id="GO:0031460">
    <property type="term" value="P:glycine betaine transport"/>
    <property type="evidence" value="ECO:0007669"/>
    <property type="project" value="TreeGrafter"/>
</dbReference>
<dbReference type="Gene3D" id="1.10.3730.20">
    <property type="match status" value="1"/>
</dbReference>
<evidence type="ECO:0000256" key="7">
    <source>
        <dbReference type="ARBA" id="ARBA00038032"/>
    </source>
</evidence>
<feature type="transmembrane region" description="Helical" evidence="9">
    <location>
        <begin position="85"/>
        <end position="104"/>
    </location>
</feature>
<dbReference type="InterPro" id="IPR037185">
    <property type="entry name" value="EmrE-like"/>
</dbReference>
<comment type="subcellular location">
    <subcellularLocation>
        <location evidence="1 8">Cell membrane</location>
        <topology evidence="1 8">Multi-pass membrane protein</topology>
    </subcellularLocation>
</comment>
<dbReference type="AlphaFoldDB" id="A0A7G1Q831"/>
<organism evidence="10 11">
    <name type="scientific">Candidatus Nitrosacidococcus tergens</name>
    <dbReference type="NCBI Taxonomy" id="553981"/>
    <lineage>
        <taxon>Bacteria</taxon>
        <taxon>Pseudomonadati</taxon>
        <taxon>Pseudomonadota</taxon>
        <taxon>Gammaproteobacteria</taxon>
        <taxon>Chromatiales</taxon>
        <taxon>Chromatiaceae</taxon>
        <taxon>Candidatus Nitrosacidococcus</taxon>
    </lineage>
</organism>
<reference evidence="10 11" key="1">
    <citation type="submission" date="2020-03" db="EMBL/GenBank/DDBJ databases">
        <authorList>
            <person name="Picone N."/>
        </authorList>
    </citation>
    <scope>NUCLEOTIDE SEQUENCE [LARGE SCALE GENOMIC DNA]</scope>
    <source>
        <strain evidence="10">NSCAC1</strain>
    </source>
</reference>
<dbReference type="Proteomes" id="UP000516072">
    <property type="component" value="Chromosome"/>
</dbReference>
<evidence type="ECO:0000256" key="3">
    <source>
        <dbReference type="ARBA" id="ARBA00022475"/>
    </source>
</evidence>
<protein>
    <submittedName>
        <fullName evidence="10">Quaternary ammonium compound-resistance protein QacF</fullName>
    </submittedName>
</protein>
<keyword evidence="2" id="KW-0813">Transport</keyword>
<dbReference type="GO" id="GO:0015297">
    <property type="term" value="F:antiporter activity"/>
    <property type="evidence" value="ECO:0007669"/>
    <property type="project" value="TreeGrafter"/>
</dbReference>
<dbReference type="Pfam" id="PF00893">
    <property type="entry name" value="Multi_Drug_Res"/>
    <property type="match status" value="1"/>
</dbReference>
<dbReference type="GO" id="GO:1990961">
    <property type="term" value="P:xenobiotic detoxification by transmembrane export across the plasma membrane"/>
    <property type="evidence" value="ECO:0007669"/>
    <property type="project" value="UniProtKB-ARBA"/>
</dbReference>
<feature type="transmembrane region" description="Helical" evidence="9">
    <location>
        <begin position="59"/>
        <end position="79"/>
    </location>
</feature>
<dbReference type="InterPro" id="IPR045324">
    <property type="entry name" value="Small_multidrug_res"/>
</dbReference>
<keyword evidence="6 9" id="KW-0472">Membrane</keyword>
<dbReference type="FunFam" id="1.10.3730.20:FF:000001">
    <property type="entry name" value="Quaternary ammonium compound resistance transporter SugE"/>
    <property type="match status" value="1"/>
</dbReference>
<dbReference type="SUPFAM" id="SSF103481">
    <property type="entry name" value="Multidrug resistance efflux transporter EmrE"/>
    <property type="match status" value="1"/>
</dbReference>
<dbReference type="GO" id="GO:0005886">
    <property type="term" value="C:plasma membrane"/>
    <property type="evidence" value="ECO:0007669"/>
    <property type="project" value="UniProtKB-SubCell"/>
</dbReference>
<evidence type="ECO:0000256" key="9">
    <source>
        <dbReference type="SAM" id="Phobius"/>
    </source>
</evidence>
<proteinExistence type="inferred from homology"/>
<keyword evidence="5 9" id="KW-1133">Transmembrane helix</keyword>
<evidence type="ECO:0000256" key="2">
    <source>
        <dbReference type="ARBA" id="ARBA00022448"/>
    </source>
</evidence>
<dbReference type="PANTHER" id="PTHR30561:SF1">
    <property type="entry name" value="MULTIDRUG TRANSPORTER EMRE"/>
    <property type="match status" value="1"/>
</dbReference>